<dbReference type="AlphaFoldDB" id="A0A914YBE2"/>
<proteinExistence type="predicted"/>
<dbReference type="WBParaSite" id="PSU_v2.g16085.t1">
    <property type="protein sequence ID" value="PSU_v2.g16085.t1"/>
    <property type="gene ID" value="PSU_v2.g16085"/>
</dbReference>
<feature type="region of interest" description="Disordered" evidence="1">
    <location>
        <begin position="41"/>
        <end position="81"/>
    </location>
</feature>
<evidence type="ECO:0000256" key="1">
    <source>
        <dbReference type="SAM" id="MobiDB-lite"/>
    </source>
</evidence>
<feature type="compositionally biased region" description="Basic and acidic residues" evidence="1">
    <location>
        <begin position="57"/>
        <end position="75"/>
    </location>
</feature>
<feature type="compositionally biased region" description="Basic and acidic residues" evidence="1">
    <location>
        <begin position="96"/>
        <end position="122"/>
    </location>
</feature>
<organism evidence="2 3">
    <name type="scientific">Panagrolaimus superbus</name>
    <dbReference type="NCBI Taxonomy" id="310955"/>
    <lineage>
        <taxon>Eukaryota</taxon>
        <taxon>Metazoa</taxon>
        <taxon>Ecdysozoa</taxon>
        <taxon>Nematoda</taxon>
        <taxon>Chromadorea</taxon>
        <taxon>Rhabditida</taxon>
        <taxon>Tylenchina</taxon>
        <taxon>Panagrolaimomorpha</taxon>
        <taxon>Panagrolaimoidea</taxon>
        <taxon>Panagrolaimidae</taxon>
        <taxon>Panagrolaimus</taxon>
    </lineage>
</organism>
<reference evidence="3" key="1">
    <citation type="submission" date="2022-11" db="UniProtKB">
        <authorList>
            <consortium name="WormBaseParasite"/>
        </authorList>
    </citation>
    <scope>IDENTIFICATION</scope>
</reference>
<feature type="compositionally biased region" description="Basic and acidic residues" evidence="1">
    <location>
        <begin position="177"/>
        <end position="238"/>
    </location>
</feature>
<protein>
    <submittedName>
        <fullName evidence="3">Triadin</fullName>
    </submittedName>
</protein>
<evidence type="ECO:0000313" key="3">
    <source>
        <dbReference type="WBParaSite" id="PSU_v2.g16085.t1"/>
    </source>
</evidence>
<feature type="region of interest" description="Disordered" evidence="1">
    <location>
        <begin position="96"/>
        <end position="238"/>
    </location>
</feature>
<name>A0A914YBE2_9BILA</name>
<dbReference type="Proteomes" id="UP000887577">
    <property type="component" value="Unplaced"/>
</dbReference>
<sequence length="238" mass="26189">MWFVLSTFWSMEFICFGFAWTLLTLTISTGTWIACGVRKPIPTGKTPPPPPAQNSKEQPKTAKEPASEEKKEESIMKFTPSQQAIIDAELKAALNAEKKDKETKEAKIAKEKTEAADAKEKATAGTPRGGAVTMVNKIDGTPPVSCNKPLSLGMTKIDYIKEGDGDGKRTPATSPAKTKEETGKEFKEVKDEAKKVESLKGKKGEHKNEKVESTKDKKGEPRHEKTDPKHPELKHEKA</sequence>
<feature type="compositionally biased region" description="Basic and acidic residues" evidence="1">
    <location>
        <begin position="158"/>
        <end position="169"/>
    </location>
</feature>
<evidence type="ECO:0000313" key="2">
    <source>
        <dbReference type="Proteomes" id="UP000887577"/>
    </source>
</evidence>
<keyword evidence="2" id="KW-1185">Reference proteome</keyword>
<accession>A0A914YBE2</accession>